<dbReference type="EMBL" id="HACG01013318">
    <property type="protein sequence ID" value="CEK60183.1"/>
    <property type="molecule type" value="Transcribed_RNA"/>
</dbReference>
<feature type="transmembrane region" description="Helical" evidence="6">
    <location>
        <begin position="18"/>
        <end position="41"/>
    </location>
</feature>
<protein>
    <submittedName>
        <fullName evidence="7">Uncharacterized protein</fullName>
    </submittedName>
</protein>
<feature type="transmembrane region" description="Helical" evidence="6">
    <location>
        <begin position="101"/>
        <end position="123"/>
    </location>
</feature>
<evidence type="ECO:0000256" key="5">
    <source>
        <dbReference type="SAM" id="MobiDB-lite"/>
    </source>
</evidence>
<feature type="transmembrane region" description="Helical" evidence="6">
    <location>
        <begin position="135"/>
        <end position="156"/>
    </location>
</feature>
<dbReference type="InterPro" id="IPR005178">
    <property type="entry name" value="Ostalpha/TMEM184C"/>
</dbReference>
<feature type="non-terminal residue" evidence="7">
    <location>
        <position position="1"/>
    </location>
</feature>
<keyword evidence="4 6" id="KW-0472">Membrane</keyword>
<dbReference type="AlphaFoldDB" id="A0A0B6YVD6"/>
<feature type="transmembrane region" description="Helical" evidence="6">
    <location>
        <begin position="61"/>
        <end position="81"/>
    </location>
</feature>
<evidence type="ECO:0000313" key="7">
    <source>
        <dbReference type="EMBL" id="CEK60183.1"/>
    </source>
</evidence>
<comment type="subcellular location">
    <subcellularLocation>
        <location evidence="1">Membrane</location>
        <topology evidence="1">Multi-pass membrane protein</topology>
    </subcellularLocation>
</comment>
<evidence type="ECO:0000256" key="3">
    <source>
        <dbReference type="ARBA" id="ARBA00022989"/>
    </source>
</evidence>
<sequence>LLSIIPVNQVQAASKYRIISSCVLQTVILQPLTALLSLIIFMEDNYRYRQMTTSAPSFYFILVRCVSTLLGAYGISLVVAATEPVWKPLDIAPKHLILKTWLGLFNIQGLIFSLFVLHGIPPCTGRLSSRVRGKAILSFVLVVEILAVAFLTRHFYHNSNLTSGHQEESKDQEMQPGDVASRSFT</sequence>
<reference evidence="7" key="1">
    <citation type="submission" date="2014-12" db="EMBL/GenBank/DDBJ databases">
        <title>Insight into the proteome of Arion vulgaris.</title>
        <authorList>
            <person name="Aradska J."/>
            <person name="Bulat T."/>
            <person name="Smidak R."/>
            <person name="Sarate P."/>
            <person name="Gangsoo J."/>
            <person name="Sialana F."/>
            <person name="Bilban M."/>
            <person name="Lubec G."/>
        </authorList>
    </citation>
    <scope>NUCLEOTIDE SEQUENCE</scope>
    <source>
        <tissue evidence="7">Skin</tissue>
    </source>
</reference>
<dbReference type="GO" id="GO:0016020">
    <property type="term" value="C:membrane"/>
    <property type="evidence" value="ECO:0007669"/>
    <property type="project" value="UniProtKB-SubCell"/>
</dbReference>
<feature type="region of interest" description="Disordered" evidence="5">
    <location>
        <begin position="162"/>
        <end position="185"/>
    </location>
</feature>
<evidence type="ECO:0000256" key="6">
    <source>
        <dbReference type="SAM" id="Phobius"/>
    </source>
</evidence>
<gene>
    <name evidence="7" type="primary">ORF38649</name>
</gene>
<evidence type="ECO:0000256" key="2">
    <source>
        <dbReference type="ARBA" id="ARBA00022692"/>
    </source>
</evidence>
<evidence type="ECO:0000256" key="4">
    <source>
        <dbReference type="ARBA" id="ARBA00023136"/>
    </source>
</evidence>
<feature type="non-terminal residue" evidence="7">
    <location>
        <position position="185"/>
    </location>
</feature>
<name>A0A0B6YVD6_9EUPU</name>
<accession>A0A0B6YVD6</accession>
<dbReference type="Pfam" id="PF03619">
    <property type="entry name" value="Solute_trans_a"/>
    <property type="match status" value="1"/>
</dbReference>
<organism evidence="7">
    <name type="scientific">Arion vulgaris</name>
    <dbReference type="NCBI Taxonomy" id="1028688"/>
    <lineage>
        <taxon>Eukaryota</taxon>
        <taxon>Metazoa</taxon>
        <taxon>Spiralia</taxon>
        <taxon>Lophotrochozoa</taxon>
        <taxon>Mollusca</taxon>
        <taxon>Gastropoda</taxon>
        <taxon>Heterobranchia</taxon>
        <taxon>Euthyneura</taxon>
        <taxon>Panpulmonata</taxon>
        <taxon>Eupulmonata</taxon>
        <taxon>Stylommatophora</taxon>
        <taxon>Helicina</taxon>
        <taxon>Arionoidea</taxon>
        <taxon>Arionidae</taxon>
        <taxon>Arion</taxon>
    </lineage>
</organism>
<proteinExistence type="predicted"/>
<keyword evidence="2 6" id="KW-0812">Transmembrane</keyword>
<evidence type="ECO:0000256" key="1">
    <source>
        <dbReference type="ARBA" id="ARBA00004141"/>
    </source>
</evidence>
<dbReference type="PANTHER" id="PTHR23423">
    <property type="entry name" value="ORGANIC SOLUTE TRANSPORTER-RELATED"/>
    <property type="match status" value="1"/>
</dbReference>
<keyword evidence="3 6" id="KW-1133">Transmembrane helix</keyword>